<dbReference type="PANTHER" id="PTHR43396">
    <property type="entry name" value="FLAVOHEMOPROTEIN"/>
    <property type="match status" value="1"/>
</dbReference>
<dbReference type="Gene3D" id="1.10.490.10">
    <property type="entry name" value="Globins"/>
    <property type="match status" value="1"/>
</dbReference>
<comment type="caution">
    <text evidence="7">The sequence shown here is derived from an EMBL/GenBank/DDBJ whole genome shotgun (WGS) entry which is preliminary data.</text>
</comment>
<organism evidence="7 8">
    <name type="scientific">Okeania hirsuta</name>
    <dbReference type="NCBI Taxonomy" id="1458930"/>
    <lineage>
        <taxon>Bacteria</taxon>
        <taxon>Bacillati</taxon>
        <taxon>Cyanobacteriota</taxon>
        <taxon>Cyanophyceae</taxon>
        <taxon>Oscillatoriophycideae</taxon>
        <taxon>Oscillatoriales</taxon>
        <taxon>Microcoleaceae</taxon>
        <taxon>Okeania</taxon>
    </lineage>
</organism>
<evidence type="ECO:0000313" key="8">
    <source>
        <dbReference type="Proteomes" id="UP000269154"/>
    </source>
</evidence>
<keyword evidence="8" id="KW-1185">Reference proteome</keyword>
<dbReference type="SUPFAM" id="SSF46458">
    <property type="entry name" value="Globin-like"/>
    <property type="match status" value="1"/>
</dbReference>
<dbReference type="GO" id="GO:0046210">
    <property type="term" value="P:nitric oxide catabolic process"/>
    <property type="evidence" value="ECO:0007669"/>
    <property type="project" value="TreeGrafter"/>
</dbReference>
<dbReference type="GO" id="GO:0071500">
    <property type="term" value="P:cellular response to nitrosative stress"/>
    <property type="evidence" value="ECO:0007669"/>
    <property type="project" value="TreeGrafter"/>
</dbReference>
<evidence type="ECO:0000256" key="3">
    <source>
        <dbReference type="ARBA" id="ARBA00022723"/>
    </source>
</evidence>
<dbReference type="GO" id="GO:0008941">
    <property type="term" value="F:nitric oxide dioxygenase NAD(P)H activity"/>
    <property type="evidence" value="ECO:0007669"/>
    <property type="project" value="TreeGrafter"/>
</dbReference>
<evidence type="ECO:0000256" key="4">
    <source>
        <dbReference type="ARBA" id="ARBA00023004"/>
    </source>
</evidence>
<evidence type="ECO:0000256" key="2">
    <source>
        <dbReference type="ARBA" id="ARBA00022621"/>
    </source>
</evidence>
<dbReference type="EMBL" id="RCBY01000034">
    <property type="protein sequence ID" value="RQH47542.1"/>
    <property type="molecule type" value="Genomic_DNA"/>
</dbReference>
<dbReference type="InterPro" id="IPR000971">
    <property type="entry name" value="Globin"/>
</dbReference>
<dbReference type="PROSITE" id="PS01033">
    <property type="entry name" value="GLOBIN"/>
    <property type="match status" value="1"/>
</dbReference>
<keyword evidence="4" id="KW-0408">Iron</keyword>
<dbReference type="PANTHER" id="PTHR43396:SF3">
    <property type="entry name" value="FLAVOHEMOPROTEIN"/>
    <property type="match status" value="1"/>
</dbReference>
<dbReference type="GO" id="GO:0046872">
    <property type="term" value="F:metal ion binding"/>
    <property type="evidence" value="ECO:0007669"/>
    <property type="project" value="UniProtKB-KW"/>
</dbReference>
<reference evidence="7 8" key="1">
    <citation type="journal article" date="2018" name="ACS Chem. Biol.">
        <title>Ketoreductase domain dysfunction expands chemodiversity: malyngamide biosynthesis in the cyanobacterium Okeania hirsuta.</title>
        <authorList>
            <person name="Moss N.A."/>
            <person name="Leao T."/>
            <person name="Rankin M."/>
            <person name="McCullough T.M."/>
            <person name="Qu P."/>
            <person name="Korobeynikov A."/>
            <person name="Smith J.L."/>
            <person name="Gerwick L."/>
            <person name="Gerwick W.H."/>
        </authorList>
    </citation>
    <scope>NUCLEOTIDE SEQUENCE [LARGE SCALE GENOMIC DNA]</scope>
    <source>
        <strain evidence="7 8">PAB10Feb10-1</strain>
    </source>
</reference>
<dbReference type="GO" id="GO:0020037">
    <property type="term" value="F:heme binding"/>
    <property type="evidence" value="ECO:0007669"/>
    <property type="project" value="InterPro"/>
</dbReference>
<dbReference type="InterPro" id="IPR009050">
    <property type="entry name" value="Globin-like_sf"/>
</dbReference>
<dbReference type="RefSeq" id="WP_124145964.1">
    <property type="nucleotide sequence ID" value="NZ_CAWOKI010000130.1"/>
</dbReference>
<dbReference type="Pfam" id="PF00042">
    <property type="entry name" value="Globin"/>
    <property type="match status" value="1"/>
</dbReference>
<sequence>METSFEKIKPRSAEFAASFYENLFAAYPEAKPLFANTDMENQQKKLLNSIVLVVESLRHPEALAKVLRDLGARHVNYGTLKQHYPLVGKTILKTLKQYLQEDWNPEVKTAWVYALGQITRFMFEGAGYIKTPTPLPKQVE</sequence>
<evidence type="ECO:0000256" key="1">
    <source>
        <dbReference type="ARBA" id="ARBA00022617"/>
    </source>
</evidence>
<keyword evidence="3" id="KW-0479">Metal-binding</keyword>
<feature type="domain" description="Globin" evidence="6">
    <location>
        <begin position="1"/>
        <end position="127"/>
    </location>
</feature>
<proteinExistence type="inferred from homology"/>
<keyword evidence="1 5" id="KW-0349">Heme</keyword>
<accession>A0A3N6NL93</accession>
<dbReference type="CDD" id="cd12131">
    <property type="entry name" value="HGbI-like"/>
    <property type="match status" value="1"/>
</dbReference>
<dbReference type="OrthoDB" id="315417at2"/>
<dbReference type="Proteomes" id="UP000269154">
    <property type="component" value="Unassembled WGS sequence"/>
</dbReference>
<dbReference type="GO" id="GO:0005344">
    <property type="term" value="F:oxygen carrier activity"/>
    <property type="evidence" value="ECO:0007669"/>
    <property type="project" value="UniProtKB-KW"/>
</dbReference>
<dbReference type="InterPro" id="IPR012292">
    <property type="entry name" value="Globin/Proto"/>
</dbReference>
<protein>
    <submittedName>
        <fullName evidence="7">Flavohemoprotein</fullName>
    </submittedName>
</protein>
<evidence type="ECO:0000256" key="5">
    <source>
        <dbReference type="RuleBase" id="RU000356"/>
    </source>
</evidence>
<dbReference type="AlphaFoldDB" id="A0A3N6NL93"/>
<dbReference type="GO" id="GO:0071949">
    <property type="term" value="F:FAD binding"/>
    <property type="evidence" value="ECO:0007669"/>
    <property type="project" value="TreeGrafter"/>
</dbReference>
<keyword evidence="2 5" id="KW-0561">Oxygen transport</keyword>
<evidence type="ECO:0000259" key="6">
    <source>
        <dbReference type="PROSITE" id="PS01033"/>
    </source>
</evidence>
<dbReference type="GO" id="GO:0019825">
    <property type="term" value="F:oxygen binding"/>
    <property type="evidence" value="ECO:0007669"/>
    <property type="project" value="InterPro"/>
</dbReference>
<comment type="similarity">
    <text evidence="5">Belongs to the globin family.</text>
</comment>
<keyword evidence="5" id="KW-0813">Transport</keyword>
<name>A0A3N6NL93_9CYAN</name>
<evidence type="ECO:0000313" key="7">
    <source>
        <dbReference type="EMBL" id="RQH47542.1"/>
    </source>
</evidence>
<gene>
    <name evidence="7" type="ORF">D5R40_08565</name>
</gene>